<dbReference type="EMBL" id="FRAW01000079">
    <property type="protein sequence ID" value="SHL35459.1"/>
    <property type="molecule type" value="Genomic_DNA"/>
</dbReference>
<sequence>SKTRLRKETGASEWTKERATHYTGIGTEIRENFTENDSSTKVVVNMPQGLGRYGMESDDGTRKGNEFYLKNHLGSTMVVARVADSGAPAEVAAAYDYRAFGEQVTLIEPTDKVTETFTGKELDDETELNYFGARYLDPMLGLWISVDAAGQFASPYLYAGNGLNPVNGVDADGDVLVNEIGKRMYESAKEQKFWNNPHIKAAYEFANTTPIKITVLRQQEPIFRDGGEYAGMTDPDDDEILTSATVLFSGDYASTYAEIFGVSFKEASARILSHEFNAHIKNFVPESKAEEAGKDAADMEHAANADLEKALFPGQEEFGE</sequence>
<dbReference type="Gene3D" id="2.180.10.10">
    <property type="entry name" value="RHS repeat-associated core"/>
    <property type="match status" value="1"/>
</dbReference>
<proteinExistence type="predicted"/>
<feature type="non-terminal residue" evidence="1">
    <location>
        <position position="1"/>
    </location>
</feature>
<evidence type="ECO:0000313" key="1">
    <source>
        <dbReference type="EMBL" id="SHL35459.1"/>
    </source>
</evidence>
<keyword evidence="2" id="KW-1185">Reference proteome</keyword>
<dbReference type="Proteomes" id="UP000184275">
    <property type="component" value="Unassembled WGS sequence"/>
</dbReference>
<organism evidence="1 2">
    <name type="scientific">Fibrobacter intestinalis</name>
    <dbReference type="NCBI Taxonomy" id="28122"/>
    <lineage>
        <taxon>Bacteria</taxon>
        <taxon>Pseudomonadati</taxon>
        <taxon>Fibrobacterota</taxon>
        <taxon>Fibrobacteria</taxon>
        <taxon>Fibrobacterales</taxon>
        <taxon>Fibrobacteraceae</taxon>
        <taxon>Fibrobacter</taxon>
    </lineage>
</organism>
<dbReference type="InterPro" id="IPR022385">
    <property type="entry name" value="Rhs_assc_core"/>
</dbReference>
<evidence type="ECO:0000313" key="2">
    <source>
        <dbReference type="Proteomes" id="UP000184275"/>
    </source>
</evidence>
<dbReference type="NCBIfam" id="TIGR03696">
    <property type="entry name" value="Rhs_assc_core"/>
    <property type="match status" value="1"/>
</dbReference>
<dbReference type="PANTHER" id="PTHR32305">
    <property type="match status" value="1"/>
</dbReference>
<dbReference type="RefSeq" id="WP_220387099.1">
    <property type="nucleotide sequence ID" value="NZ_FRAW01000079.1"/>
</dbReference>
<dbReference type="InterPro" id="IPR050708">
    <property type="entry name" value="T6SS_VgrG/RHS"/>
</dbReference>
<reference evidence="2" key="1">
    <citation type="submission" date="2016-11" db="EMBL/GenBank/DDBJ databases">
        <authorList>
            <person name="Varghese N."/>
            <person name="Submissions S."/>
        </authorList>
    </citation>
    <scope>NUCLEOTIDE SEQUENCE [LARGE SCALE GENOMIC DNA]</scope>
    <source>
        <strain evidence="2">UWOS</strain>
    </source>
</reference>
<name>A0A1M6ZYK6_9BACT</name>
<dbReference type="AlphaFoldDB" id="A0A1M6ZYK6"/>
<gene>
    <name evidence="1" type="ORF">SAMN05720469_1791</name>
</gene>
<dbReference type="PANTHER" id="PTHR32305:SF15">
    <property type="entry name" value="PROTEIN RHSA-RELATED"/>
    <property type="match status" value="1"/>
</dbReference>
<protein>
    <submittedName>
        <fullName evidence="1">RHS repeat-associated core domain-containing protein</fullName>
    </submittedName>
</protein>
<accession>A0A1M6ZYK6</accession>